<gene>
    <name evidence="2" type="ORF">CQW23_23693</name>
</gene>
<accession>A0A2G2VSS2</accession>
<keyword evidence="1" id="KW-0472">Membrane</keyword>
<keyword evidence="3" id="KW-1185">Reference proteome</keyword>
<proteinExistence type="predicted"/>
<keyword evidence="1" id="KW-0812">Transmembrane</keyword>
<name>A0A2G2VSS2_CAPBA</name>
<protein>
    <submittedName>
        <fullName evidence="2">Uncharacterized protein</fullName>
    </submittedName>
</protein>
<dbReference type="STRING" id="33114.A0A2G2VSS2"/>
<evidence type="ECO:0000313" key="2">
    <source>
        <dbReference type="EMBL" id="PHT35993.1"/>
    </source>
</evidence>
<feature type="transmembrane region" description="Helical" evidence="1">
    <location>
        <begin position="33"/>
        <end position="53"/>
    </location>
</feature>
<evidence type="ECO:0000256" key="1">
    <source>
        <dbReference type="SAM" id="Phobius"/>
    </source>
</evidence>
<sequence>MEKPSVGDSGMVWYGNLSSFENHEIAQFLQPPIWWYGTTNFFALFYLVLLWILPSFASISSAAASGAVFIAKKEHIFGKNVSATKAQFCDNGRVHDLVIECDTIHVKCLHSCELPFHLSSIKWIQIAYSSKAWLGFSKTCLDGEVP</sequence>
<dbReference type="InterPro" id="IPR008586">
    <property type="entry name" value="DUF868_pln"/>
</dbReference>
<evidence type="ECO:0000313" key="3">
    <source>
        <dbReference type="Proteomes" id="UP000224567"/>
    </source>
</evidence>
<dbReference type="Pfam" id="PF05910">
    <property type="entry name" value="DUF868"/>
    <property type="match status" value="1"/>
</dbReference>
<dbReference type="EMBL" id="MLFT02000010">
    <property type="protein sequence ID" value="PHT35993.1"/>
    <property type="molecule type" value="Genomic_DNA"/>
</dbReference>
<keyword evidence="1" id="KW-1133">Transmembrane helix</keyword>
<dbReference type="AlphaFoldDB" id="A0A2G2VSS2"/>
<dbReference type="Proteomes" id="UP000224567">
    <property type="component" value="Unassembled WGS sequence"/>
</dbReference>
<reference evidence="3" key="2">
    <citation type="journal article" date="2017" name="J. Anim. Genet.">
        <title>Multiple reference genome sequences of hot pepper reveal the massive evolution of plant disease resistance genes by retroduplication.</title>
        <authorList>
            <person name="Kim S."/>
            <person name="Park J."/>
            <person name="Yeom S.-I."/>
            <person name="Kim Y.-M."/>
            <person name="Seo E."/>
            <person name="Kim K.-T."/>
            <person name="Kim M.-S."/>
            <person name="Lee J.M."/>
            <person name="Cheong K."/>
            <person name="Shin H.-S."/>
            <person name="Kim S.-B."/>
            <person name="Han K."/>
            <person name="Lee J."/>
            <person name="Park M."/>
            <person name="Lee H.-A."/>
            <person name="Lee H.-Y."/>
            <person name="Lee Y."/>
            <person name="Oh S."/>
            <person name="Lee J.H."/>
            <person name="Choi E."/>
            <person name="Choi E."/>
            <person name="Lee S.E."/>
            <person name="Jeon J."/>
            <person name="Kim H."/>
            <person name="Choi G."/>
            <person name="Song H."/>
            <person name="Lee J."/>
            <person name="Lee S.-C."/>
            <person name="Kwon J.-K."/>
            <person name="Lee H.-Y."/>
            <person name="Koo N."/>
            <person name="Hong Y."/>
            <person name="Kim R.W."/>
            <person name="Kang W.-H."/>
            <person name="Huh J.H."/>
            <person name="Kang B.-C."/>
            <person name="Yang T.-J."/>
            <person name="Lee Y.-H."/>
            <person name="Bennetzen J.L."/>
            <person name="Choi D."/>
        </authorList>
    </citation>
    <scope>NUCLEOTIDE SEQUENCE [LARGE SCALE GENOMIC DNA]</scope>
    <source>
        <strain evidence="3">cv. PBC81</strain>
    </source>
</reference>
<reference evidence="2 3" key="1">
    <citation type="journal article" date="2017" name="Genome Biol.">
        <title>New reference genome sequences of hot pepper reveal the massive evolution of plant disease-resistance genes by retroduplication.</title>
        <authorList>
            <person name="Kim S."/>
            <person name="Park J."/>
            <person name="Yeom S.I."/>
            <person name="Kim Y.M."/>
            <person name="Seo E."/>
            <person name="Kim K.T."/>
            <person name="Kim M.S."/>
            <person name="Lee J.M."/>
            <person name="Cheong K."/>
            <person name="Shin H.S."/>
            <person name="Kim S.B."/>
            <person name="Han K."/>
            <person name="Lee J."/>
            <person name="Park M."/>
            <person name="Lee H.A."/>
            <person name="Lee H.Y."/>
            <person name="Lee Y."/>
            <person name="Oh S."/>
            <person name="Lee J.H."/>
            <person name="Choi E."/>
            <person name="Choi E."/>
            <person name="Lee S.E."/>
            <person name="Jeon J."/>
            <person name="Kim H."/>
            <person name="Choi G."/>
            <person name="Song H."/>
            <person name="Lee J."/>
            <person name="Lee S.C."/>
            <person name="Kwon J.K."/>
            <person name="Lee H.Y."/>
            <person name="Koo N."/>
            <person name="Hong Y."/>
            <person name="Kim R.W."/>
            <person name="Kang W.H."/>
            <person name="Huh J.H."/>
            <person name="Kang B.C."/>
            <person name="Yang T.J."/>
            <person name="Lee Y.H."/>
            <person name="Bennetzen J.L."/>
            <person name="Choi D."/>
        </authorList>
    </citation>
    <scope>NUCLEOTIDE SEQUENCE [LARGE SCALE GENOMIC DNA]</scope>
    <source>
        <strain evidence="3">cv. PBC81</strain>
    </source>
</reference>
<comment type="caution">
    <text evidence="2">The sequence shown here is derived from an EMBL/GenBank/DDBJ whole genome shotgun (WGS) entry which is preliminary data.</text>
</comment>
<organism evidence="2 3">
    <name type="scientific">Capsicum baccatum</name>
    <name type="common">Peruvian pepper</name>
    <dbReference type="NCBI Taxonomy" id="33114"/>
    <lineage>
        <taxon>Eukaryota</taxon>
        <taxon>Viridiplantae</taxon>
        <taxon>Streptophyta</taxon>
        <taxon>Embryophyta</taxon>
        <taxon>Tracheophyta</taxon>
        <taxon>Spermatophyta</taxon>
        <taxon>Magnoliopsida</taxon>
        <taxon>eudicotyledons</taxon>
        <taxon>Gunneridae</taxon>
        <taxon>Pentapetalae</taxon>
        <taxon>asterids</taxon>
        <taxon>lamiids</taxon>
        <taxon>Solanales</taxon>
        <taxon>Solanaceae</taxon>
        <taxon>Solanoideae</taxon>
        <taxon>Capsiceae</taxon>
        <taxon>Capsicum</taxon>
    </lineage>
</organism>